<feature type="domain" description="5'-Nucleotidase C-terminal" evidence="1">
    <location>
        <begin position="23"/>
        <end position="88"/>
    </location>
</feature>
<dbReference type="Gene3D" id="3.90.780.10">
    <property type="entry name" value="5'-Nucleotidase, C-terminal domain"/>
    <property type="match status" value="1"/>
</dbReference>
<dbReference type="EMBL" id="JACDQQ010001755">
    <property type="protein sequence ID" value="MBA0086938.1"/>
    <property type="molecule type" value="Genomic_DNA"/>
</dbReference>
<dbReference type="InterPro" id="IPR006179">
    <property type="entry name" value="5_nucleotidase/apyrase"/>
</dbReference>
<evidence type="ECO:0000313" key="3">
    <source>
        <dbReference type="Proteomes" id="UP000567293"/>
    </source>
</evidence>
<dbReference type="GO" id="GO:0008253">
    <property type="term" value="F:5'-nucleotidase activity"/>
    <property type="evidence" value="ECO:0007669"/>
    <property type="project" value="TreeGrafter"/>
</dbReference>
<accession>A0A7V8SYD4</accession>
<dbReference type="AlphaFoldDB" id="A0A7V8SYD4"/>
<dbReference type="InterPro" id="IPR008334">
    <property type="entry name" value="5'-Nucleotdase_C"/>
</dbReference>
<gene>
    <name evidence="2" type="ORF">HRJ53_18305</name>
</gene>
<dbReference type="PANTHER" id="PTHR11575">
    <property type="entry name" value="5'-NUCLEOTIDASE-RELATED"/>
    <property type="match status" value="1"/>
</dbReference>
<dbReference type="Proteomes" id="UP000567293">
    <property type="component" value="Unassembled WGS sequence"/>
</dbReference>
<evidence type="ECO:0000259" key="1">
    <source>
        <dbReference type="Pfam" id="PF02872"/>
    </source>
</evidence>
<protein>
    <submittedName>
        <fullName evidence="2">5'-nucleotidase C-terminal domain-containing protein</fullName>
    </submittedName>
</protein>
<dbReference type="PANTHER" id="PTHR11575:SF46">
    <property type="entry name" value="PROTEIN USHA"/>
    <property type="match status" value="1"/>
</dbReference>
<comment type="caution">
    <text evidence="2">The sequence shown here is derived from an EMBL/GenBank/DDBJ whole genome shotgun (WGS) entry which is preliminary data.</text>
</comment>
<evidence type="ECO:0000313" key="2">
    <source>
        <dbReference type="EMBL" id="MBA0086938.1"/>
    </source>
</evidence>
<dbReference type="InterPro" id="IPR036907">
    <property type="entry name" value="5'-Nucleotdase_C_sf"/>
</dbReference>
<dbReference type="GO" id="GO:0030288">
    <property type="term" value="C:outer membrane-bounded periplasmic space"/>
    <property type="evidence" value="ECO:0007669"/>
    <property type="project" value="TreeGrafter"/>
</dbReference>
<dbReference type="Pfam" id="PF02872">
    <property type="entry name" value="5_nucleotid_C"/>
    <property type="match status" value="1"/>
</dbReference>
<name>A0A7V8SYD4_9BACT</name>
<sequence>VQVNRWEDEVSKQVDQPVAVSLRHFEPSEIKRLIEQAMRDETGADFAFINQGGVRDILPRGQLLVRHIWNIMPFDNRVVFGKFKGRDLPPVVLGDQKVDPEREYTLAVSDFTAANQSADEQLRSSGLRFSGDGGLLRDVLVDWFRKKRVIE</sequence>
<dbReference type="SUPFAM" id="SSF55816">
    <property type="entry name" value="5'-nucleotidase (syn. UDP-sugar hydrolase), C-terminal domain"/>
    <property type="match status" value="1"/>
</dbReference>
<keyword evidence="3" id="KW-1185">Reference proteome</keyword>
<proteinExistence type="predicted"/>
<dbReference type="GO" id="GO:0009166">
    <property type="term" value="P:nucleotide catabolic process"/>
    <property type="evidence" value="ECO:0007669"/>
    <property type="project" value="InterPro"/>
</dbReference>
<dbReference type="GO" id="GO:0008768">
    <property type="term" value="F:UDP-sugar diphosphatase activity"/>
    <property type="evidence" value="ECO:0007669"/>
    <property type="project" value="TreeGrafter"/>
</dbReference>
<reference evidence="2" key="1">
    <citation type="submission" date="2020-06" db="EMBL/GenBank/DDBJ databases">
        <title>Legume-microbial interactions unlock mineral nutrients during tropical forest succession.</title>
        <authorList>
            <person name="Epihov D.Z."/>
        </authorList>
    </citation>
    <scope>NUCLEOTIDE SEQUENCE [LARGE SCALE GENOMIC DNA]</scope>
    <source>
        <strain evidence="2">Pan2503</strain>
    </source>
</reference>
<feature type="non-terminal residue" evidence="2">
    <location>
        <position position="1"/>
    </location>
</feature>
<organism evidence="2 3">
    <name type="scientific">Candidatus Acidiferrum panamense</name>
    <dbReference type="NCBI Taxonomy" id="2741543"/>
    <lineage>
        <taxon>Bacteria</taxon>
        <taxon>Pseudomonadati</taxon>
        <taxon>Acidobacteriota</taxon>
        <taxon>Terriglobia</taxon>
        <taxon>Candidatus Acidiferrales</taxon>
        <taxon>Candidatus Acidiferrum</taxon>
    </lineage>
</organism>